<evidence type="ECO:0000256" key="6">
    <source>
        <dbReference type="ARBA" id="ARBA00023136"/>
    </source>
</evidence>
<dbReference type="PANTHER" id="PTHR33452:SF1">
    <property type="entry name" value="INNER MEMBRANE PROTEIN YPHA-RELATED"/>
    <property type="match status" value="1"/>
</dbReference>
<feature type="transmembrane region" description="Helical" evidence="7">
    <location>
        <begin position="46"/>
        <end position="68"/>
    </location>
</feature>
<evidence type="ECO:0000313" key="8">
    <source>
        <dbReference type="EMBL" id="PWW28273.1"/>
    </source>
</evidence>
<keyword evidence="3" id="KW-1003">Cell membrane</keyword>
<feature type="transmembrane region" description="Helical" evidence="7">
    <location>
        <begin position="75"/>
        <end position="94"/>
    </location>
</feature>
<dbReference type="OrthoDB" id="886570at2"/>
<keyword evidence="6 7" id="KW-0472">Membrane</keyword>
<dbReference type="InterPro" id="IPR032808">
    <property type="entry name" value="DoxX"/>
</dbReference>
<keyword evidence="5 7" id="KW-1133">Transmembrane helix</keyword>
<comment type="similarity">
    <text evidence="2">Belongs to the DoxX family.</text>
</comment>
<dbReference type="GO" id="GO:0005886">
    <property type="term" value="C:plasma membrane"/>
    <property type="evidence" value="ECO:0007669"/>
    <property type="project" value="UniProtKB-SubCell"/>
</dbReference>
<proteinExistence type="inferred from homology"/>
<dbReference type="InterPro" id="IPR051907">
    <property type="entry name" value="DoxX-like_oxidoreductase"/>
</dbReference>
<gene>
    <name evidence="8" type="ORF">DFO73_10688</name>
</gene>
<feature type="transmembrane region" description="Helical" evidence="7">
    <location>
        <begin position="7"/>
        <end position="26"/>
    </location>
</feature>
<evidence type="ECO:0000313" key="9">
    <source>
        <dbReference type="Proteomes" id="UP000247150"/>
    </source>
</evidence>
<comment type="caution">
    <text evidence="8">The sequence shown here is derived from an EMBL/GenBank/DDBJ whole genome shotgun (WGS) entry which is preliminary data.</text>
</comment>
<keyword evidence="4 7" id="KW-0812">Transmembrane</keyword>
<dbReference type="Pfam" id="PF07681">
    <property type="entry name" value="DoxX"/>
    <property type="match status" value="1"/>
</dbReference>
<reference evidence="8 9" key="1">
    <citation type="submission" date="2018-05" db="EMBL/GenBank/DDBJ databases">
        <title>Freshwater and sediment microbial communities from various areas in North America, analyzing microbe dynamics in response to fracking.</title>
        <authorList>
            <person name="Lamendella R."/>
        </authorList>
    </citation>
    <scope>NUCLEOTIDE SEQUENCE [LARGE SCALE GENOMIC DNA]</scope>
    <source>
        <strain evidence="8 9">15_TX</strain>
    </source>
</reference>
<dbReference type="AlphaFoldDB" id="A0A2V3A0K3"/>
<organism evidence="8 9">
    <name type="scientific">Cytobacillus oceanisediminis</name>
    <dbReference type="NCBI Taxonomy" id="665099"/>
    <lineage>
        <taxon>Bacteria</taxon>
        <taxon>Bacillati</taxon>
        <taxon>Bacillota</taxon>
        <taxon>Bacilli</taxon>
        <taxon>Bacillales</taxon>
        <taxon>Bacillaceae</taxon>
        <taxon>Cytobacillus</taxon>
    </lineage>
</organism>
<sequence length="143" mass="14808">MDNKYEVGTLILRVVLGLTFFVHGLVKFQGGIENTAGWFSSIGLPGFLATVVAAIELVGGIALVLGLFSRAVSALFVLLMAGAIIKVKLAGGFLGNGQGAGYELDLALLAMAAAIAITGSKLFALDQMVFRAKENSSNSTSIQ</sequence>
<evidence type="ECO:0000256" key="5">
    <source>
        <dbReference type="ARBA" id="ARBA00022989"/>
    </source>
</evidence>
<evidence type="ECO:0000256" key="3">
    <source>
        <dbReference type="ARBA" id="ARBA00022475"/>
    </source>
</evidence>
<comment type="subcellular location">
    <subcellularLocation>
        <location evidence="1">Cell membrane</location>
        <topology evidence="1">Multi-pass membrane protein</topology>
    </subcellularLocation>
</comment>
<dbReference type="EMBL" id="QGTW01000006">
    <property type="protein sequence ID" value="PWW28273.1"/>
    <property type="molecule type" value="Genomic_DNA"/>
</dbReference>
<dbReference type="Proteomes" id="UP000247150">
    <property type="component" value="Unassembled WGS sequence"/>
</dbReference>
<dbReference type="PANTHER" id="PTHR33452">
    <property type="entry name" value="OXIDOREDUCTASE CATD-RELATED"/>
    <property type="match status" value="1"/>
</dbReference>
<evidence type="ECO:0000256" key="1">
    <source>
        <dbReference type="ARBA" id="ARBA00004651"/>
    </source>
</evidence>
<accession>A0A2V3A0K3</accession>
<protein>
    <submittedName>
        <fullName evidence="8">Putative membrane protein YphA (DoxX/SURF4 family)</fullName>
    </submittedName>
</protein>
<evidence type="ECO:0000256" key="7">
    <source>
        <dbReference type="SAM" id="Phobius"/>
    </source>
</evidence>
<evidence type="ECO:0000256" key="4">
    <source>
        <dbReference type="ARBA" id="ARBA00022692"/>
    </source>
</evidence>
<name>A0A2V3A0K3_9BACI</name>
<dbReference type="RefSeq" id="WP_110065136.1">
    <property type="nucleotide sequence ID" value="NZ_QGTW01000006.1"/>
</dbReference>
<evidence type="ECO:0000256" key="2">
    <source>
        <dbReference type="ARBA" id="ARBA00006679"/>
    </source>
</evidence>
<feature type="transmembrane region" description="Helical" evidence="7">
    <location>
        <begin position="106"/>
        <end position="124"/>
    </location>
</feature>